<organism evidence="1 2">
    <name type="scientific">Rhabditophanes sp. KR3021</name>
    <dbReference type="NCBI Taxonomy" id="114890"/>
    <lineage>
        <taxon>Eukaryota</taxon>
        <taxon>Metazoa</taxon>
        <taxon>Ecdysozoa</taxon>
        <taxon>Nematoda</taxon>
        <taxon>Chromadorea</taxon>
        <taxon>Rhabditida</taxon>
        <taxon>Tylenchina</taxon>
        <taxon>Panagrolaimomorpha</taxon>
        <taxon>Strongyloidoidea</taxon>
        <taxon>Alloionematidae</taxon>
        <taxon>Rhabditophanes</taxon>
    </lineage>
</organism>
<dbReference type="WBParaSite" id="RSKR_0000097800.1">
    <property type="protein sequence ID" value="RSKR_0000097800.1"/>
    <property type="gene ID" value="RSKR_0000097800"/>
</dbReference>
<accession>A0AC35TIM4</accession>
<sequence length="1171" mass="131811">MASLRSSPLEILLDNEWFKVNASLDETALTLSPHNDTSQENWSTEKRFVRVMKQDGNGLGVSIKGGADINMPIFISKIFKGMAADQTGQLFVGDAILSVNDEPLQEATHDEAVRALKHAGKVVDIQVQYAKDMYLKRDQVIDKIQWDDEVRDRFKTIGLKLTCISRTRMDREDIENRCFEIRSPSGRFALTFRCSSPQEADIWFESCHGCADALLTQALAQVNLMLGQSPQVRKMGWLLEQTIHDGVLLWKPIFAALTMNDILFYDSVPLIKSEWAMPKITRPLIATRVVQTTSRTCPVITGLSDIISFTTRTGTQQGIRSHVFRVETHRELAAWVKNIVHCTNEACFDVHQISTPCLWQDQNCELIINVKSGVSLINIDTQQIAWQYPFEAIRATGDDSNQYFWIDFGPGSGLSSGGEQEMDLLGSPKPVVFILHSFLAAKESDSVWLRPLELRQTVDELEDEMVKAYSDNFKSIPFNEIVVGKYYAMTHNECLKPKRCLVIQNQCAGVIDVMMIDSGEIRLNCSMDRNQGGRLDYKNSFTKACRLCELKPEFMTGKYQDPTVFKAKILSEKSLGLYKLLSATDLNCGDIVNVFAVSTSNSAIHVVIYSSQMMLSRPDFNKIGSEVFESKPNEWNRIVCINQLRTETKLSKFNEKVSELPAYNCNVFVIGVEDTSTLLVRTEEMAITYFFIQESLNLDYSREDHFNRLLVTDLADIKVGNHYVFYDSDTETFLRVKMTKVNLNKSTFSCVGFDVPDAKFDDIELHRNLFGIIIKYVIGPCYSKLKMREMMDNCSSYNHQPVINAFNQVLLGDCSIMVEYTPDSLLPTLTFMRNGVDVCEEVRSCLRKNNKIILLPKVKAVEREKFLCNEKIHRDSESKFNCSMSAAARGLPGNLGESRSASTNFGNSFYKREQDALNDEEKKKRMLREVIAEDKEQKESSDALINLDFSKMKVRSEEELEALTDIKMSNSMLNGEKNGMREIIPLEFDIDNLAKEAFLALETGADSGNSSDVEVKKETTLLVSSCESLTDIGSGKETPPTEKENIPDSGNSSDTQKAPNTKTSKLTAKQTSMPPKISGKIAIPRGSGYKLLKSSSVGDTTEDCEGSMAYCYNFTANRDNGFINVMKAGCSTYRCLLARDRCISTEFQGVPVQFCCCNEDRCNSNNDESTN</sequence>
<reference evidence="2" key="1">
    <citation type="submission" date="2016-11" db="UniProtKB">
        <authorList>
            <consortium name="WormBaseParasite"/>
        </authorList>
    </citation>
    <scope>IDENTIFICATION</scope>
    <source>
        <strain evidence="2">KR3021</strain>
    </source>
</reference>
<evidence type="ECO:0000313" key="2">
    <source>
        <dbReference type="WBParaSite" id="RSKR_0000097800.1"/>
    </source>
</evidence>
<protein>
    <submittedName>
        <fullName evidence="2">PDZ domain-containing protein</fullName>
    </submittedName>
</protein>
<name>A0AC35TIM4_9BILA</name>
<proteinExistence type="predicted"/>
<evidence type="ECO:0000313" key="1">
    <source>
        <dbReference type="Proteomes" id="UP000095286"/>
    </source>
</evidence>
<dbReference type="Proteomes" id="UP000095286">
    <property type="component" value="Unplaced"/>
</dbReference>